<evidence type="ECO:0000256" key="1">
    <source>
        <dbReference type="ARBA" id="ARBA00004613"/>
    </source>
</evidence>
<dbReference type="CDD" id="cd07484">
    <property type="entry name" value="Peptidases_S8_Thermitase_like"/>
    <property type="match status" value="1"/>
</dbReference>
<dbReference type="InterPro" id="IPR054399">
    <property type="entry name" value="Fervidolysin-like_N_prodom"/>
</dbReference>
<feature type="active site" description="Charge relay system" evidence="7">
    <location>
        <position position="191"/>
    </location>
</feature>
<comment type="similarity">
    <text evidence="2 7">Belongs to the peptidase S8 family.</text>
</comment>
<dbReference type="PANTHER" id="PTHR43806">
    <property type="entry name" value="PEPTIDASE S8"/>
    <property type="match status" value="1"/>
</dbReference>
<proteinExistence type="inferred from homology"/>
<dbReference type="NCBIfam" id="TIGR04183">
    <property type="entry name" value="Por_Secre_tail"/>
    <property type="match status" value="1"/>
</dbReference>
<dbReference type="GO" id="GO:0004252">
    <property type="term" value="F:serine-type endopeptidase activity"/>
    <property type="evidence" value="ECO:0007669"/>
    <property type="project" value="UniProtKB-UniRule"/>
</dbReference>
<feature type="active site" description="Charge relay system" evidence="7">
    <location>
        <position position="350"/>
    </location>
</feature>
<evidence type="ECO:0000256" key="4">
    <source>
        <dbReference type="ARBA" id="ARBA00022670"/>
    </source>
</evidence>
<dbReference type="Gene3D" id="3.40.50.200">
    <property type="entry name" value="Peptidase S8/S53 domain"/>
    <property type="match status" value="1"/>
</dbReference>
<keyword evidence="5 7" id="KW-0378">Hydrolase</keyword>
<dbReference type="InterPro" id="IPR013783">
    <property type="entry name" value="Ig-like_fold"/>
</dbReference>
<dbReference type="InterPro" id="IPR034084">
    <property type="entry name" value="Thermitase-like_dom"/>
</dbReference>
<evidence type="ECO:0000259" key="9">
    <source>
        <dbReference type="Pfam" id="PF00082"/>
    </source>
</evidence>
<feature type="signal peptide" evidence="8">
    <location>
        <begin position="1"/>
        <end position="22"/>
    </location>
</feature>
<feature type="active site" description="Charge relay system" evidence="7">
    <location>
        <position position="158"/>
    </location>
</feature>
<evidence type="ECO:0000256" key="6">
    <source>
        <dbReference type="ARBA" id="ARBA00022825"/>
    </source>
</evidence>
<feature type="domain" description="Fervidolysin-like N-terminal prodomain" evidence="10">
    <location>
        <begin position="73"/>
        <end position="113"/>
    </location>
</feature>
<dbReference type="AlphaFoldDB" id="A0A1F4U3X1"/>
<feature type="domain" description="Peptidase S8/S53" evidence="9">
    <location>
        <begin position="150"/>
        <end position="395"/>
    </location>
</feature>
<dbReference type="PRINTS" id="PR00723">
    <property type="entry name" value="SUBTILISIN"/>
</dbReference>
<dbReference type="PROSITE" id="PS51892">
    <property type="entry name" value="SUBTILASE"/>
    <property type="match status" value="1"/>
</dbReference>
<evidence type="ECO:0000256" key="5">
    <source>
        <dbReference type="ARBA" id="ARBA00022801"/>
    </source>
</evidence>
<dbReference type="Pfam" id="PF22148">
    <property type="entry name" value="Fervidolysin_NPro-like"/>
    <property type="match status" value="1"/>
</dbReference>
<evidence type="ECO:0000259" key="10">
    <source>
        <dbReference type="Pfam" id="PF22148"/>
    </source>
</evidence>
<keyword evidence="3" id="KW-0964">Secreted</keyword>
<dbReference type="InterPro" id="IPR036852">
    <property type="entry name" value="Peptidase_S8/S53_dom_sf"/>
</dbReference>
<dbReference type="Proteomes" id="UP000179242">
    <property type="component" value="Unassembled WGS sequence"/>
</dbReference>
<dbReference type="Pfam" id="PF00082">
    <property type="entry name" value="Peptidase_S8"/>
    <property type="match status" value="1"/>
</dbReference>
<dbReference type="GO" id="GO:0005576">
    <property type="term" value="C:extracellular region"/>
    <property type="evidence" value="ECO:0007669"/>
    <property type="project" value="UniProtKB-SubCell"/>
</dbReference>
<keyword evidence="6 7" id="KW-0720">Serine protease</keyword>
<dbReference type="InterPro" id="IPR015500">
    <property type="entry name" value="Peptidase_S8_subtilisin-rel"/>
</dbReference>
<dbReference type="Gene3D" id="2.60.40.4070">
    <property type="match status" value="1"/>
</dbReference>
<dbReference type="Gene3D" id="2.60.40.10">
    <property type="entry name" value="Immunoglobulins"/>
    <property type="match status" value="1"/>
</dbReference>
<evidence type="ECO:0000256" key="8">
    <source>
        <dbReference type="SAM" id="SignalP"/>
    </source>
</evidence>
<dbReference type="InterPro" id="IPR000209">
    <property type="entry name" value="Peptidase_S8/S53_dom"/>
</dbReference>
<keyword evidence="4 7" id="KW-0645">Protease</keyword>
<comment type="subcellular location">
    <subcellularLocation>
        <location evidence="1">Secreted</location>
    </subcellularLocation>
</comment>
<accession>A0A1F4U3X1</accession>
<name>A0A1F4U3X1_UNCSA</name>
<evidence type="ECO:0000256" key="7">
    <source>
        <dbReference type="PROSITE-ProRule" id="PRU01240"/>
    </source>
</evidence>
<dbReference type="InterPro" id="IPR023828">
    <property type="entry name" value="Peptidase_S8_Ser-AS"/>
</dbReference>
<dbReference type="SUPFAM" id="SSF52743">
    <property type="entry name" value="Subtilisin-like"/>
    <property type="match status" value="1"/>
</dbReference>
<reference evidence="11 12" key="1">
    <citation type="journal article" date="2016" name="Nat. Commun.">
        <title>Thousands of microbial genomes shed light on interconnected biogeochemical processes in an aquifer system.</title>
        <authorList>
            <person name="Anantharaman K."/>
            <person name="Brown C.T."/>
            <person name="Hug L.A."/>
            <person name="Sharon I."/>
            <person name="Castelle C.J."/>
            <person name="Probst A.J."/>
            <person name="Thomas B.C."/>
            <person name="Singh A."/>
            <person name="Wilkins M.J."/>
            <person name="Karaoz U."/>
            <person name="Brodie E.L."/>
            <person name="Williams K.H."/>
            <person name="Hubbard S.S."/>
            <person name="Banfield J.F."/>
        </authorList>
    </citation>
    <scope>NUCLEOTIDE SEQUENCE [LARGE SCALE GENOMIC DNA]</scope>
</reference>
<dbReference type="PANTHER" id="PTHR43806:SF11">
    <property type="entry name" value="CEREVISIN-RELATED"/>
    <property type="match status" value="1"/>
</dbReference>
<organism evidence="11 12">
    <name type="scientific">candidate division WOR-1 bacterium RIFOXYC2_FULL_46_14</name>
    <dbReference type="NCBI Taxonomy" id="1802587"/>
    <lineage>
        <taxon>Bacteria</taxon>
        <taxon>Bacillati</taxon>
        <taxon>Saganbacteria</taxon>
    </lineage>
</organism>
<sequence>MRFLKIIVFFLFVLLLPFEALAADYVEGEVLFKLREPVNTLKIKGAGKTDKIEKVFKDAVPEKNTSLSVRTKKQVRVPDLSQIYVIRFSKERKVADVIKELKADGNVLYAEPNYIARAVSTTPDDTYYSQQWGLTKIGMPAAWDAAKGESGIVIAVADTGVEYTHEDLSSKVIKGWNYISDNNDPLDDNGHGTHVAGIAAAMTNNAKGVAGVGWNHNILAVKVLDSNGDGSIADVSNGIKYAADYGSDVINLSLGDDSPSSTLKEAVDYAIAKGSLLVCAAGNENTSEPLYPAAYDGVLAVAATDSSDQRSIWSATRASNWGTWVDLAAPGTSIYSTYIGNSYAYESGTSMASPFVAGVAALLFSVHPTWTYSQVADWLKSTAATISPDHYIGTGRLDAEATMDLPIAEITSPETLEVIGGTATIKGTANTEINFGSYTVKVGAGASPSSYSTIATSTAKVVSGTLATYTTTTTNDGTHTIKLSAENTSPVTRETTRTVIIDNTSPTAEITSPASGATMTSSVTFEGSASDANLLYYTLEHSLDGVTYTNIGTYTTNVTGGTLGTWNTSGLNGTYTVKLNVVDDAGHSTSKTISLTINNPTNNKSVTGQSVASPNPFNPSTENYTYLTYTLNGNFNTSVYLFDLTGRLIFKKNCLAGEDGAKAGQNKVAWNGKDNFGSVVSNGAYIFKVVSDGTVVGSGKIIVLY</sequence>
<dbReference type="PROSITE" id="PS00138">
    <property type="entry name" value="SUBTILASE_SER"/>
    <property type="match status" value="1"/>
</dbReference>
<dbReference type="EMBL" id="MEUJ01000006">
    <property type="protein sequence ID" value="OGC39668.1"/>
    <property type="molecule type" value="Genomic_DNA"/>
</dbReference>
<evidence type="ECO:0000256" key="3">
    <source>
        <dbReference type="ARBA" id="ARBA00022525"/>
    </source>
</evidence>
<evidence type="ECO:0000256" key="2">
    <source>
        <dbReference type="ARBA" id="ARBA00011073"/>
    </source>
</evidence>
<keyword evidence="8" id="KW-0732">Signal</keyword>
<gene>
    <name evidence="11" type="ORF">A2438_06755</name>
</gene>
<evidence type="ECO:0000313" key="11">
    <source>
        <dbReference type="EMBL" id="OGC39668.1"/>
    </source>
</evidence>
<dbReference type="InterPro" id="IPR050131">
    <property type="entry name" value="Peptidase_S8_subtilisin-like"/>
</dbReference>
<evidence type="ECO:0000313" key="12">
    <source>
        <dbReference type="Proteomes" id="UP000179242"/>
    </source>
</evidence>
<comment type="caution">
    <text evidence="11">The sequence shown here is derived from an EMBL/GenBank/DDBJ whole genome shotgun (WGS) entry which is preliminary data.</text>
</comment>
<dbReference type="GO" id="GO:0006508">
    <property type="term" value="P:proteolysis"/>
    <property type="evidence" value="ECO:0007669"/>
    <property type="project" value="UniProtKB-KW"/>
</dbReference>
<dbReference type="InterPro" id="IPR026444">
    <property type="entry name" value="Secre_tail"/>
</dbReference>
<dbReference type="PROSITE" id="PS00137">
    <property type="entry name" value="SUBTILASE_HIS"/>
    <property type="match status" value="1"/>
</dbReference>
<protein>
    <submittedName>
        <fullName evidence="11">Uncharacterized protein</fullName>
    </submittedName>
</protein>
<feature type="chain" id="PRO_5009514760" evidence="8">
    <location>
        <begin position="23"/>
        <end position="705"/>
    </location>
</feature>
<dbReference type="InterPro" id="IPR022398">
    <property type="entry name" value="Peptidase_S8_His-AS"/>
</dbReference>